<evidence type="ECO:0000259" key="4">
    <source>
        <dbReference type="PROSITE" id="PS50011"/>
    </source>
</evidence>
<dbReference type="SMART" id="SM00220">
    <property type="entry name" value="S_TKc"/>
    <property type="match status" value="1"/>
</dbReference>
<dbReference type="InterPro" id="IPR008271">
    <property type="entry name" value="Ser/Thr_kinase_AS"/>
</dbReference>
<dbReference type="InterPro" id="IPR046497">
    <property type="entry name" value="DUF6590"/>
</dbReference>
<dbReference type="InterPro" id="IPR053235">
    <property type="entry name" value="Ser_Thr_kinase"/>
</dbReference>
<keyword evidence="5" id="KW-0808">Transferase</keyword>
<dbReference type="Pfam" id="PF00069">
    <property type="entry name" value="Pkinase"/>
    <property type="match status" value="1"/>
</dbReference>
<reference evidence="5" key="1">
    <citation type="journal article" date="2020" name="Stud. Mycol.">
        <title>101 Dothideomycetes genomes: a test case for predicting lifestyles and emergence of pathogens.</title>
        <authorList>
            <person name="Haridas S."/>
            <person name="Albert R."/>
            <person name="Binder M."/>
            <person name="Bloem J."/>
            <person name="Labutti K."/>
            <person name="Salamov A."/>
            <person name="Andreopoulos B."/>
            <person name="Baker S."/>
            <person name="Barry K."/>
            <person name="Bills G."/>
            <person name="Bluhm B."/>
            <person name="Cannon C."/>
            <person name="Castanera R."/>
            <person name="Culley D."/>
            <person name="Daum C."/>
            <person name="Ezra D."/>
            <person name="Gonzalez J."/>
            <person name="Henrissat B."/>
            <person name="Kuo A."/>
            <person name="Liang C."/>
            <person name="Lipzen A."/>
            <person name="Lutzoni F."/>
            <person name="Magnuson J."/>
            <person name="Mondo S."/>
            <person name="Nolan M."/>
            <person name="Ohm R."/>
            <person name="Pangilinan J."/>
            <person name="Park H.-J."/>
            <person name="Ramirez L."/>
            <person name="Alfaro M."/>
            <person name="Sun H."/>
            <person name="Tritt A."/>
            <person name="Yoshinaga Y."/>
            <person name="Zwiers L.-H."/>
            <person name="Turgeon B."/>
            <person name="Goodwin S."/>
            <person name="Spatafora J."/>
            <person name="Crous P."/>
            <person name="Grigoriev I."/>
        </authorList>
    </citation>
    <scope>NUCLEOTIDE SEQUENCE</scope>
    <source>
        <strain evidence="5">CBS 675.92</strain>
    </source>
</reference>
<dbReference type="PANTHER" id="PTHR24361">
    <property type="entry name" value="MITOGEN-ACTIVATED KINASE KINASE KINASE"/>
    <property type="match status" value="1"/>
</dbReference>
<dbReference type="Gene3D" id="1.10.510.10">
    <property type="entry name" value="Transferase(Phosphotransferase) domain 1"/>
    <property type="match status" value="1"/>
</dbReference>
<evidence type="ECO:0000256" key="2">
    <source>
        <dbReference type="ARBA" id="ARBA00022840"/>
    </source>
</evidence>
<evidence type="ECO:0000313" key="6">
    <source>
        <dbReference type="Proteomes" id="UP000800035"/>
    </source>
</evidence>
<feature type="domain" description="Protein kinase" evidence="4">
    <location>
        <begin position="32"/>
        <end position="318"/>
    </location>
</feature>
<dbReference type="PROSITE" id="PS00107">
    <property type="entry name" value="PROTEIN_KINASE_ATP"/>
    <property type="match status" value="1"/>
</dbReference>
<organism evidence="5 6">
    <name type="scientific">Byssothecium circinans</name>
    <dbReference type="NCBI Taxonomy" id="147558"/>
    <lineage>
        <taxon>Eukaryota</taxon>
        <taxon>Fungi</taxon>
        <taxon>Dikarya</taxon>
        <taxon>Ascomycota</taxon>
        <taxon>Pezizomycotina</taxon>
        <taxon>Dothideomycetes</taxon>
        <taxon>Pleosporomycetidae</taxon>
        <taxon>Pleosporales</taxon>
        <taxon>Massarineae</taxon>
        <taxon>Massarinaceae</taxon>
        <taxon>Byssothecium</taxon>
    </lineage>
</organism>
<dbReference type="InterPro" id="IPR011009">
    <property type="entry name" value="Kinase-like_dom_sf"/>
</dbReference>
<evidence type="ECO:0000256" key="3">
    <source>
        <dbReference type="PROSITE-ProRule" id="PRU10141"/>
    </source>
</evidence>
<dbReference type="GO" id="GO:0005737">
    <property type="term" value="C:cytoplasm"/>
    <property type="evidence" value="ECO:0007669"/>
    <property type="project" value="TreeGrafter"/>
</dbReference>
<dbReference type="Pfam" id="PF20233">
    <property type="entry name" value="DUF6590"/>
    <property type="match status" value="1"/>
</dbReference>
<dbReference type="GO" id="GO:0004674">
    <property type="term" value="F:protein serine/threonine kinase activity"/>
    <property type="evidence" value="ECO:0007669"/>
    <property type="project" value="TreeGrafter"/>
</dbReference>
<keyword evidence="1 3" id="KW-0547">Nucleotide-binding</keyword>
<gene>
    <name evidence="5" type="ORF">CC80DRAFT_592498</name>
</gene>
<protein>
    <submittedName>
        <fullName evidence="5">Kinase-like protein</fullName>
    </submittedName>
</protein>
<accession>A0A6A5U2H9</accession>
<keyword evidence="5" id="KW-0418">Kinase</keyword>
<dbReference type="CDD" id="cd00180">
    <property type="entry name" value="PKc"/>
    <property type="match status" value="1"/>
</dbReference>
<dbReference type="GO" id="GO:0005524">
    <property type="term" value="F:ATP binding"/>
    <property type="evidence" value="ECO:0007669"/>
    <property type="project" value="UniProtKB-UniRule"/>
</dbReference>
<evidence type="ECO:0000256" key="1">
    <source>
        <dbReference type="ARBA" id="ARBA00022741"/>
    </source>
</evidence>
<feature type="binding site" evidence="3">
    <location>
        <position position="61"/>
    </location>
    <ligand>
        <name>ATP</name>
        <dbReference type="ChEBI" id="CHEBI:30616"/>
    </ligand>
</feature>
<dbReference type="Proteomes" id="UP000800035">
    <property type="component" value="Unassembled WGS sequence"/>
</dbReference>
<keyword evidence="6" id="KW-1185">Reference proteome</keyword>
<dbReference type="SUPFAM" id="SSF56112">
    <property type="entry name" value="Protein kinase-like (PK-like)"/>
    <property type="match status" value="1"/>
</dbReference>
<dbReference type="EMBL" id="ML976988">
    <property type="protein sequence ID" value="KAF1958042.1"/>
    <property type="molecule type" value="Genomic_DNA"/>
</dbReference>
<dbReference type="OrthoDB" id="4062651at2759"/>
<proteinExistence type="predicted"/>
<sequence>MDDAAPKVATPRTLTIEEGKDYFVEPDDKIPLQLVRSLGHGNSGNVEEVKDIHTGAVYARKTIRLYGPRDKDERKRIFQNEIDILRSLARHHHIVRIFATIAAKRELSLILQPVADEGDLDAFLDHIREDIEESNTVNDRKIDQSKIAILQRAFGCLASGLAFIHKFRIRHKDIKPKNILIHRGLVLYTDFGYSLDSSKSVNSTTAGKPEFWTRRYSAPEVLDYDNRNSLADVFSLGCVYIEILSVMESEFNIDPGLCFGEEIDKVHAMIKRECDRKREATCEDFLTDLATTCTSMTQEDRSNRLTACQTLESIQQIIRDGYICSQCLSLNPESNETPMSTQSSICSTSHESLITLVAERVRLSSLSGSLVISGSESLSPSQRVTPNDAPHKLLRWTWSDPHSDYYFVTRDTHGWRYHWYKDIVSYPQIPLVKSTLPHYYEAWNNTSSTSSTSVAPPQAAFHSPPYPAALPAQIKTQIPGLISGKLDEGWYDSLDSSYRMRTRVEAPKFFVVGRVFAMLYTQPSADLAGLGSDSPTIVKFGEAVYSQIRRFVVVSVRRGFVQACAISTYSGRATLKPGCIPSEHSVIYLEGHRPYYVGGEQERGLTNEPIAIRPTEPDDIKLHKTSRLHFGKSFPIEMNVKVKDIGIVIPEHVSRLLAYWREQQ</sequence>
<keyword evidence="2 3" id="KW-0067">ATP-binding</keyword>
<evidence type="ECO:0000313" key="5">
    <source>
        <dbReference type="EMBL" id="KAF1958042.1"/>
    </source>
</evidence>
<dbReference type="InterPro" id="IPR000719">
    <property type="entry name" value="Prot_kinase_dom"/>
</dbReference>
<name>A0A6A5U2H9_9PLEO</name>
<dbReference type="PROSITE" id="PS00108">
    <property type="entry name" value="PROTEIN_KINASE_ST"/>
    <property type="match status" value="1"/>
</dbReference>
<dbReference type="Gene3D" id="3.30.200.20">
    <property type="entry name" value="Phosphorylase Kinase, domain 1"/>
    <property type="match status" value="1"/>
</dbReference>
<dbReference type="PROSITE" id="PS50011">
    <property type="entry name" value="PROTEIN_KINASE_DOM"/>
    <property type="match status" value="1"/>
</dbReference>
<dbReference type="AlphaFoldDB" id="A0A6A5U2H9"/>
<dbReference type="InterPro" id="IPR017441">
    <property type="entry name" value="Protein_kinase_ATP_BS"/>
</dbReference>